<protein>
    <submittedName>
        <fullName evidence="2">DUF3108 domain-containing protein</fullName>
    </submittedName>
</protein>
<feature type="non-terminal residue" evidence="2">
    <location>
        <position position="1"/>
    </location>
</feature>
<comment type="caution">
    <text evidence="2">The sequence shown here is derived from an EMBL/GenBank/DDBJ whole genome shotgun (WGS) entry which is preliminary data.</text>
</comment>
<reference evidence="2 3" key="1">
    <citation type="submission" date="2022-10" db="EMBL/GenBank/DDBJ databases">
        <title>Janthinobacterium sp. hw3 Genome sequencing.</title>
        <authorList>
            <person name="Park S."/>
        </authorList>
    </citation>
    <scope>NUCLEOTIDE SEQUENCE [LARGE SCALE GENOMIC DNA]</scope>
    <source>
        <strain evidence="3">hw3</strain>
    </source>
</reference>
<proteinExistence type="predicted"/>
<dbReference type="Pfam" id="PF11306">
    <property type="entry name" value="DUF3108"/>
    <property type="match status" value="1"/>
</dbReference>
<gene>
    <name evidence="2" type="ORF">OIK44_24320</name>
</gene>
<sequence>RKPKPPKPPAAPPLSAPASGEAAAAAEPVADAAPGQADGEPAAPAVQSAPAPATAVAEAAGAPAEAAAVARRYKVSLPPGADFDLDVKRVDADGTTWSGVAAMSWRRDGPRYKMTVEAGLSVLVARINLLVLSSEGEVDDYGIAPVRATEKRKGRAQTATHFNRAEGRITFSASERSYPLLAGTQDKATLPFQLAGIGRSDVNQLAGDIDVFVGEDKEANIFRFVLVGEEEVDTKLGRLVTMHLSRPPKPGTYSSRLDIWLAPARNWYPVQIRNTESNGAVTTQTVSSITVTEPSGQ</sequence>
<accession>A0ABT5K6T2</accession>
<feature type="compositionally biased region" description="Low complexity" evidence="1">
    <location>
        <begin position="16"/>
        <end position="51"/>
    </location>
</feature>
<keyword evidence="3" id="KW-1185">Reference proteome</keyword>
<evidence type="ECO:0000313" key="3">
    <source>
        <dbReference type="Proteomes" id="UP001221208"/>
    </source>
</evidence>
<evidence type="ECO:0000313" key="2">
    <source>
        <dbReference type="EMBL" id="MDC8760715.1"/>
    </source>
</evidence>
<evidence type="ECO:0000256" key="1">
    <source>
        <dbReference type="SAM" id="MobiDB-lite"/>
    </source>
</evidence>
<dbReference type="Proteomes" id="UP001221208">
    <property type="component" value="Unassembled WGS sequence"/>
</dbReference>
<dbReference type="InterPro" id="IPR021457">
    <property type="entry name" value="DUF3108"/>
</dbReference>
<name>A0ABT5K6T2_9BURK</name>
<feature type="region of interest" description="Disordered" evidence="1">
    <location>
        <begin position="1"/>
        <end position="51"/>
    </location>
</feature>
<organism evidence="2 3">
    <name type="scientific">Janthinobacterium fluminis</name>
    <dbReference type="NCBI Taxonomy" id="2987524"/>
    <lineage>
        <taxon>Bacteria</taxon>
        <taxon>Pseudomonadati</taxon>
        <taxon>Pseudomonadota</taxon>
        <taxon>Betaproteobacteria</taxon>
        <taxon>Burkholderiales</taxon>
        <taxon>Oxalobacteraceae</taxon>
        <taxon>Janthinobacterium</taxon>
    </lineage>
</organism>
<feature type="compositionally biased region" description="Pro residues" evidence="1">
    <location>
        <begin position="1"/>
        <end position="15"/>
    </location>
</feature>
<dbReference type="RefSeq" id="WP_273674673.1">
    <property type="nucleotide sequence ID" value="NZ_JAQQXR010000017.1"/>
</dbReference>
<dbReference type="EMBL" id="JAQQXR010000017">
    <property type="protein sequence ID" value="MDC8760715.1"/>
    <property type="molecule type" value="Genomic_DNA"/>
</dbReference>